<feature type="domain" description="AAA+ ATPase" evidence="4">
    <location>
        <begin position="44"/>
        <end position="189"/>
    </location>
</feature>
<evidence type="ECO:0000256" key="1">
    <source>
        <dbReference type="ARBA" id="ARBA00022741"/>
    </source>
</evidence>
<evidence type="ECO:0000313" key="6">
    <source>
        <dbReference type="Proteomes" id="UP000033695"/>
    </source>
</evidence>
<dbReference type="OrthoDB" id="9803641at2"/>
<reference evidence="5 6" key="1">
    <citation type="submission" date="2014-12" db="EMBL/GenBank/DDBJ databases">
        <title>Comparative genomics of the lactic acid bacteria isolated from the honey bee gut.</title>
        <authorList>
            <person name="Ellegaard K.M."/>
            <person name="Tamarit D."/>
            <person name="Javelind E."/>
            <person name="Olofsson T."/>
            <person name="Andersson S.G."/>
            <person name="Vasquez A."/>
        </authorList>
    </citation>
    <scope>NUCLEOTIDE SEQUENCE [LARGE SCALE GENOMIC DNA]</scope>
    <source>
        <strain evidence="5 6">Hon2</strain>
    </source>
</reference>
<dbReference type="PANTHER" id="PTHR11638:SF18">
    <property type="entry name" value="HEAT SHOCK PROTEIN 104"/>
    <property type="match status" value="1"/>
</dbReference>
<sequence>MLQVPETINKRYNHALSVMQKGKGTLVGNQEKLGMLTDALLRLETPSAILLGEQGVGKTALVEQWLCEHQNWICISLNIEVLGALGTDLMVARISTLLSDMQNIRNAMFKDKDKPQKKMFLFIDEIHKLYRYGLSKGSSAAMNALKEGLARGKFPVIAATTDYEYRKMVTDDPAFDRRFSKIVMQPPTNDVVLLILKKRIIEWTKAEKYVPRINEKILKEIIDLTNAYIRDQVNPAKSLAILEGAVAHETRIHLEKQKDTAITHDTLAYVFHSQGYNIDSPVTAKTIKQEIEKRIKGQPLAIRYISDNINSTFYTKRDRRKPMMTLFLVGSTGVGKTETAKAFAKAFFGTDNALLTLNGGDYSKASDAALAQHFIGDQMAVNKQKVILLDEIEKSNRQVLFGYMRMIDEGIVRDSNGIERSINNTIIIATSNLAGDIFQQLKENMQLDTQKNPDILTDKLLELWWQREADVRDSLTSSGDIGINNQIKPEFLERFQLLIPYLPLAKVTKAEIARMKLEQFIQEESELGYRFLLPERLTAQDWQTILPKSPYENIDRVSVMIAEDVVNTNASTTGARAINRFIDNSLKPKAAQVIADLKEKGQPTNGNFYICTNGNATFESNSRMRSDVKVMYVPVTKINDRQYIQQILTKISDKEYVQQA</sequence>
<accession>A0A0F4KNW9</accession>
<dbReference type="PRINTS" id="PR00300">
    <property type="entry name" value="CLPPROTEASEA"/>
</dbReference>
<dbReference type="GO" id="GO:0005737">
    <property type="term" value="C:cytoplasm"/>
    <property type="evidence" value="ECO:0007669"/>
    <property type="project" value="TreeGrafter"/>
</dbReference>
<name>A0A0F4KNW9_9LACO</name>
<dbReference type="PANTHER" id="PTHR11638">
    <property type="entry name" value="ATP-DEPENDENT CLP PROTEASE"/>
    <property type="match status" value="1"/>
</dbReference>
<comment type="caution">
    <text evidence="5">The sequence shown here is derived from an EMBL/GenBank/DDBJ whole genome shotgun (WGS) entry which is preliminary data.</text>
</comment>
<dbReference type="InterPro" id="IPR027417">
    <property type="entry name" value="P-loop_NTPase"/>
</dbReference>
<dbReference type="STRING" id="1218508.JG29_16110"/>
<dbReference type="GO" id="GO:0005524">
    <property type="term" value="F:ATP binding"/>
    <property type="evidence" value="ECO:0007669"/>
    <property type="project" value="UniProtKB-KW"/>
</dbReference>
<dbReference type="GO" id="GO:0016887">
    <property type="term" value="F:ATP hydrolysis activity"/>
    <property type="evidence" value="ECO:0007669"/>
    <property type="project" value="InterPro"/>
</dbReference>
<dbReference type="PATRIC" id="fig|1218508.4.peg.1658"/>
<dbReference type="HOGENOM" id="CLU_415489_0_0_9"/>
<organism evidence="5 6">
    <name type="scientific">Bombilactobacillus mellis</name>
    <dbReference type="NCBI Taxonomy" id="1218508"/>
    <lineage>
        <taxon>Bacteria</taxon>
        <taxon>Bacillati</taxon>
        <taxon>Bacillota</taxon>
        <taxon>Bacilli</taxon>
        <taxon>Lactobacillales</taxon>
        <taxon>Lactobacillaceae</taxon>
        <taxon>Bombilactobacillus</taxon>
    </lineage>
</organism>
<proteinExistence type="predicted"/>
<keyword evidence="6" id="KW-1185">Reference proteome</keyword>
<comment type="function">
    <text evidence="3">Part of a stress-induced multi-chaperone system, it is involved in the recovery of the cell from heat-induced damage, in cooperation with DnaK, DnaJ and GrpE. Acts before DnaK, in the processing of protein aggregates. Protein binding stimulates the ATPase activity; ATP hydrolysis unfolds the denatured protein aggregates, which probably helps expose new hydrophobic binding sites on the surface of ClpB-bound aggregates, contributing to the solubilization and refolding of denatured protein aggregates by DnaK.</text>
</comment>
<dbReference type="InterPro" id="IPR001270">
    <property type="entry name" value="ClpA/B"/>
</dbReference>
<evidence type="ECO:0000256" key="2">
    <source>
        <dbReference type="ARBA" id="ARBA00022840"/>
    </source>
</evidence>
<gene>
    <name evidence="5" type="ORF">JG29_16110</name>
</gene>
<dbReference type="AlphaFoldDB" id="A0A0F4KNW9"/>
<protein>
    <submittedName>
        <fullName evidence="5">ATPase family protein</fullName>
    </submittedName>
</protein>
<dbReference type="Proteomes" id="UP000033695">
    <property type="component" value="Unassembled WGS sequence"/>
</dbReference>
<dbReference type="GO" id="GO:0034605">
    <property type="term" value="P:cellular response to heat"/>
    <property type="evidence" value="ECO:0007669"/>
    <property type="project" value="TreeGrafter"/>
</dbReference>
<feature type="domain" description="AAA+ ATPase" evidence="4">
    <location>
        <begin position="322"/>
        <end position="454"/>
    </location>
</feature>
<dbReference type="SUPFAM" id="SSF52540">
    <property type="entry name" value="P-loop containing nucleoside triphosphate hydrolases"/>
    <property type="match status" value="2"/>
</dbReference>
<evidence type="ECO:0000259" key="4">
    <source>
        <dbReference type="SMART" id="SM00382"/>
    </source>
</evidence>
<evidence type="ECO:0000256" key="3">
    <source>
        <dbReference type="ARBA" id="ARBA00025613"/>
    </source>
</evidence>
<dbReference type="Pfam" id="PF07724">
    <property type="entry name" value="AAA_2"/>
    <property type="match status" value="1"/>
</dbReference>
<dbReference type="SMART" id="SM00382">
    <property type="entry name" value="AAA"/>
    <property type="match status" value="2"/>
</dbReference>
<keyword evidence="2" id="KW-0067">ATP-binding</keyword>
<dbReference type="RefSeq" id="WP_084232687.1">
    <property type="nucleotide sequence ID" value="NZ_JBHTHW010000006.1"/>
</dbReference>
<keyword evidence="1" id="KW-0547">Nucleotide-binding</keyword>
<dbReference type="InterPro" id="IPR050130">
    <property type="entry name" value="ClpA_ClpB"/>
</dbReference>
<dbReference type="CDD" id="cd00009">
    <property type="entry name" value="AAA"/>
    <property type="match status" value="1"/>
</dbReference>
<dbReference type="Gene3D" id="3.40.50.300">
    <property type="entry name" value="P-loop containing nucleotide triphosphate hydrolases"/>
    <property type="match status" value="2"/>
</dbReference>
<dbReference type="EMBL" id="JXBZ01000015">
    <property type="protein sequence ID" value="KJY48095.1"/>
    <property type="molecule type" value="Genomic_DNA"/>
</dbReference>
<evidence type="ECO:0000313" key="5">
    <source>
        <dbReference type="EMBL" id="KJY48095.1"/>
    </source>
</evidence>
<dbReference type="InterPro" id="IPR003959">
    <property type="entry name" value="ATPase_AAA_core"/>
</dbReference>
<dbReference type="InterPro" id="IPR003593">
    <property type="entry name" value="AAA+_ATPase"/>
</dbReference>
<dbReference type="Pfam" id="PF00004">
    <property type="entry name" value="AAA"/>
    <property type="match status" value="1"/>
</dbReference>